<dbReference type="KEGG" id="rhy:RD110_10765"/>
<keyword evidence="3" id="KW-1185">Reference proteome</keyword>
<proteinExistence type="predicted"/>
<feature type="transmembrane region" description="Helical" evidence="1">
    <location>
        <begin position="24"/>
        <end position="46"/>
    </location>
</feature>
<organism evidence="2 3">
    <name type="scientific">Rhodoferax koreensis</name>
    <dbReference type="NCBI Taxonomy" id="1842727"/>
    <lineage>
        <taxon>Bacteria</taxon>
        <taxon>Pseudomonadati</taxon>
        <taxon>Pseudomonadota</taxon>
        <taxon>Betaproteobacteria</taxon>
        <taxon>Burkholderiales</taxon>
        <taxon>Comamonadaceae</taxon>
        <taxon>Rhodoferax</taxon>
    </lineage>
</organism>
<gene>
    <name evidence="2" type="ORF">RD110_10765</name>
</gene>
<dbReference type="AlphaFoldDB" id="A0A1P8JV48"/>
<dbReference type="Proteomes" id="UP000186609">
    <property type="component" value="Chromosome"/>
</dbReference>
<evidence type="ECO:0000313" key="2">
    <source>
        <dbReference type="EMBL" id="APW37608.1"/>
    </source>
</evidence>
<keyword evidence="1" id="KW-0472">Membrane</keyword>
<keyword evidence="1" id="KW-1133">Transmembrane helix</keyword>
<evidence type="ECO:0000256" key="1">
    <source>
        <dbReference type="SAM" id="Phobius"/>
    </source>
</evidence>
<protein>
    <submittedName>
        <fullName evidence="2">Uncharacterized protein</fullName>
    </submittedName>
</protein>
<name>A0A1P8JV48_9BURK</name>
<accession>A0A1P8JV48</accession>
<dbReference type="EMBL" id="CP019236">
    <property type="protein sequence ID" value="APW37608.1"/>
    <property type="molecule type" value="Genomic_DNA"/>
</dbReference>
<dbReference type="STRING" id="1842727.RD110_10765"/>
<reference evidence="2 3" key="1">
    <citation type="submission" date="2017-01" db="EMBL/GenBank/DDBJ databases">
        <authorList>
            <person name="Mah S.A."/>
            <person name="Swanson W.J."/>
            <person name="Moy G.W."/>
            <person name="Vacquier V.D."/>
        </authorList>
    </citation>
    <scope>NUCLEOTIDE SEQUENCE [LARGE SCALE GENOMIC DNA]</scope>
    <source>
        <strain evidence="2 3">DCY110</strain>
    </source>
</reference>
<sequence length="61" mass="6799">MLTLVLVLFAPISVLVFPPPFNGIIVSLCILAIAGLEIARETGLLGRRRPGRTRGKRRFRR</sequence>
<keyword evidence="1" id="KW-0812">Transmembrane</keyword>
<evidence type="ECO:0000313" key="3">
    <source>
        <dbReference type="Proteomes" id="UP000186609"/>
    </source>
</evidence>
<dbReference type="RefSeq" id="WP_076199301.1">
    <property type="nucleotide sequence ID" value="NZ_CP019236.1"/>
</dbReference>